<feature type="compositionally biased region" description="Basic and acidic residues" evidence="5">
    <location>
        <begin position="512"/>
        <end position="528"/>
    </location>
</feature>
<feature type="compositionally biased region" description="Acidic residues" evidence="5">
    <location>
        <begin position="655"/>
        <end position="669"/>
    </location>
</feature>
<dbReference type="InterPro" id="IPR036443">
    <property type="entry name" value="Znf_RanBP2_sf"/>
</dbReference>
<feature type="region of interest" description="Disordered" evidence="5">
    <location>
        <begin position="478"/>
        <end position="782"/>
    </location>
</feature>
<keyword evidence="2 4" id="KW-0863">Zinc-finger</keyword>
<dbReference type="GO" id="GO:0008270">
    <property type="term" value="F:zinc ion binding"/>
    <property type="evidence" value="ECO:0007669"/>
    <property type="project" value="UniProtKB-KW"/>
</dbReference>
<feature type="compositionally biased region" description="Basic and acidic residues" evidence="5">
    <location>
        <begin position="734"/>
        <end position="743"/>
    </location>
</feature>
<feature type="region of interest" description="Disordered" evidence="5">
    <location>
        <begin position="105"/>
        <end position="129"/>
    </location>
</feature>
<proteinExistence type="predicted"/>
<dbReference type="FunFam" id="4.10.1060.10:FF:000014">
    <property type="entry name" value="Putative zinc finger, RanBP2-type"/>
    <property type="match status" value="1"/>
</dbReference>
<evidence type="ECO:0000256" key="2">
    <source>
        <dbReference type="ARBA" id="ARBA00022771"/>
    </source>
</evidence>
<dbReference type="PROSITE" id="PS50199">
    <property type="entry name" value="ZF_RANBP2_2"/>
    <property type="match status" value="2"/>
</dbReference>
<evidence type="ECO:0000259" key="6">
    <source>
        <dbReference type="PROSITE" id="PS50199"/>
    </source>
</evidence>
<evidence type="ECO:0000256" key="1">
    <source>
        <dbReference type="ARBA" id="ARBA00022723"/>
    </source>
</evidence>
<protein>
    <recommendedName>
        <fullName evidence="6">RanBP2-type domain-containing protein</fullName>
    </recommendedName>
</protein>
<evidence type="ECO:0000256" key="3">
    <source>
        <dbReference type="ARBA" id="ARBA00022833"/>
    </source>
</evidence>
<feature type="compositionally biased region" description="Basic and acidic residues" evidence="5">
    <location>
        <begin position="750"/>
        <end position="774"/>
    </location>
</feature>
<evidence type="ECO:0000256" key="4">
    <source>
        <dbReference type="PROSITE-ProRule" id="PRU00322"/>
    </source>
</evidence>
<organism evidence="7 8">
    <name type="scientific">Tetracentron sinense</name>
    <name type="common">Spur-leaf</name>
    <dbReference type="NCBI Taxonomy" id="13715"/>
    <lineage>
        <taxon>Eukaryota</taxon>
        <taxon>Viridiplantae</taxon>
        <taxon>Streptophyta</taxon>
        <taxon>Embryophyta</taxon>
        <taxon>Tracheophyta</taxon>
        <taxon>Spermatophyta</taxon>
        <taxon>Magnoliopsida</taxon>
        <taxon>Trochodendrales</taxon>
        <taxon>Trochodendraceae</taxon>
        <taxon>Tetracentron</taxon>
    </lineage>
</organism>
<feature type="domain" description="RanBP2-type" evidence="6">
    <location>
        <begin position="399"/>
        <end position="428"/>
    </location>
</feature>
<evidence type="ECO:0000256" key="5">
    <source>
        <dbReference type="SAM" id="MobiDB-lite"/>
    </source>
</evidence>
<name>A0A834YXL2_TETSI</name>
<dbReference type="OrthoDB" id="448399at2759"/>
<dbReference type="AlphaFoldDB" id="A0A834YXL2"/>
<dbReference type="OMA" id="KMNERFK"/>
<keyword evidence="1" id="KW-0479">Metal-binding</keyword>
<dbReference type="Gene3D" id="4.10.1060.10">
    <property type="entry name" value="Zinc finger, RanBP2-type"/>
    <property type="match status" value="2"/>
</dbReference>
<gene>
    <name evidence="7" type="ORF">HHK36_020736</name>
</gene>
<dbReference type="GO" id="GO:0005737">
    <property type="term" value="C:cytoplasm"/>
    <property type="evidence" value="ECO:0007669"/>
    <property type="project" value="TreeGrafter"/>
</dbReference>
<dbReference type="PANTHER" id="PTHR23111">
    <property type="entry name" value="ZINC FINGER PROTEIN"/>
    <property type="match status" value="1"/>
</dbReference>
<feature type="domain" description="RanBP2-type" evidence="6">
    <location>
        <begin position="366"/>
        <end position="395"/>
    </location>
</feature>
<reference evidence="7 8" key="1">
    <citation type="submission" date="2020-04" db="EMBL/GenBank/DDBJ databases">
        <title>Plant Genome Project.</title>
        <authorList>
            <person name="Zhang R.-G."/>
        </authorList>
    </citation>
    <scope>NUCLEOTIDE SEQUENCE [LARGE SCALE GENOMIC DNA]</scope>
    <source>
        <strain evidence="7">YNK0</strain>
        <tissue evidence="7">Leaf</tissue>
    </source>
</reference>
<keyword evidence="3" id="KW-0862">Zinc</keyword>
<dbReference type="SUPFAM" id="SSF90209">
    <property type="entry name" value="Ran binding protein zinc finger-like"/>
    <property type="match status" value="1"/>
</dbReference>
<dbReference type="SMART" id="SM00547">
    <property type="entry name" value="ZnF_RBZ"/>
    <property type="match status" value="2"/>
</dbReference>
<evidence type="ECO:0000313" key="7">
    <source>
        <dbReference type="EMBL" id="KAF8394526.1"/>
    </source>
</evidence>
<dbReference type="Pfam" id="PF00641">
    <property type="entry name" value="Zn_ribbon_RanBP"/>
    <property type="match status" value="2"/>
</dbReference>
<feature type="compositionally biased region" description="Polar residues" evidence="5">
    <location>
        <begin position="550"/>
        <end position="563"/>
    </location>
</feature>
<feature type="compositionally biased region" description="Basic and acidic residues" evidence="5">
    <location>
        <begin position="686"/>
        <end position="702"/>
    </location>
</feature>
<dbReference type="EMBL" id="JABCRI010000014">
    <property type="protein sequence ID" value="KAF8394526.1"/>
    <property type="molecule type" value="Genomic_DNA"/>
</dbReference>
<sequence length="838" mass="96405">MALTPFALLLLRNFSSENPNFHSRLPSLFRKTRAFWFSHGGQFKLFSTSQSSILQTERDIPKLSDPKTSLSDRMSFVFDQMDAIEKGRRGKDEALQRIRAWRETKKNNGEETSGLEISSTVESNSNSEMEREVKKRENLFTKDVEVVHPWPEWIELMERLVQQNYFDHRRKDEDLMLQNLPIDIAEFQEEGFDFPRDWSTVRTACFNFGRDRFDILRSLSRKDIQILVGHGCPSVENKVVFSAKLLRKHVHLDEGDVCSSCSLRSSCDRAYLLAPKEGEARTFDVMRILFTFCFDPVNGSIENKPLLKIKSVKTVVRKLLHEVVKLSAVPIDPNLPPPIMKKAPPKVKQPPPPPKKRVGRDDIEMKKGDWLCPKCDFMNFAKNTVCLQCDAKRPKRLLLPGEWECPKCNFLNYRRNMACFHCEHKRPPDEFMENQMQERPHGPVTRLARVASRPEVSGAWNFDFDDNESDGADVASFEFADPPRMGEDFPLESRAQGGNLRGFIGDISETSEIPRAEGGRNPDPDQRKSGMGFDDFDDEEDDIDSYELDTPNNNTRQEASSGGFSPVERYSESEDFDSSDHHSLARCRTNSPPYNKISRPMQRKTAFSGSERDERDSDEELSVRPSWKSSHVADSRQRTRGRGRSGQYRGITFGSDDELGLGSSSDDDLDKGFGSNRTKGNKWSSNRRDFRRGEKSDSEDGRPYGSESDESDLQSRKSKLRGSDRRGNIFKGRGHFDSARNSEFRSNGVTDRRRNNFSDANLDRSSRGSLRDNRGFPAEGYGGQRMNNIRSNSQNFSRPEQREGFRNQQRSKFNEFDHRSNMNRNFVNDRPRRRIIER</sequence>
<dbReference type="InterPro" id="IPR001876">
    <property type="entry name" value="Znf_RanBP2"/>
</dbReference>
<dbReference type="PROSITE" id="PS01358">
    <property type="entry name" value="ZF_RANBP2_1"/>
    <property type="match status" value="2"/>
</dbReference>
<dbReference type="Proteomes" id="UP000655225">
    <property type="component" value="Unassembled WGS sequence"/>
</dbReference>
<comment type="caution">
    <text evidence="7">The sequence shown here is derived from an EMBL/GenBank/DDBJ whole genome shotgun (WGS) entry which is preliminary data.</text>
</comment>
<dbReference type="GO" id="GO:0003729">
    <property type="term" value="F:mRNA binding"/>
    <property type="evidence" value="ECO:0007669"/>
    <property type="project" value="TreeGrafter"/>
</dbReference>
<evidence type="ECO:0000313" key="8">
    <source>
        <dbReference type="Proteomes" id="UP000655225"/>
    </source>
</evidence>
<feature type="compositionally biased region" description="Polar residues" evidence="5">
    <location>
        <begin position="115"/>
        <end position="127"/>
    </location>
</feature>
<feature type="region of interest" description="Disordered" evidence="5">
    <location>
        <begin position="337"/>
        <end position="360"/>
    </location>
</feature>
<keyword evidence="8" id="KW-1185">Reference proteome</keyword>
<accession>A0A834YXL2</accession>
<dbReference type="PANTHER" id="PTHR23111:SF29">
    <property type="entry name" value="OS07G0404300 PROTEIN"/>
    <property type="match status" value="1"/>
</dbReference>
<feature type="compositionally biased region" description="Acidic residues" evidence="5">
    <location>
        <begin position="534"/>
        <end position="547"/>
    </location>
</feature>